<comment type="caution">
    <text evidence="1">The sequence shown here is derived from an EMBL/GenBank/DDBJ whole genome shotgun (WGS) entry which is preliminary data.</text>
</comment>
<accession>A0A409WCE4</accession>
<keyword evidence="2" id="KW-1185">Reference proteome</keyword>
<reference evidence="1 2" key="1">
    <citation type="journal article" date="2018" name="Evol. Lett.">
        <title>Horizontal gene cluster transfer increased hallucinogenic mushroom diversity.</title>
        <authorList>
            <person name="Reynolds H.T."/>
            <person name="Vijayakumar V."/>
            <person name="Gluck-Thaler E."/>
            <person name="Korotkin H.B."/>
            <person name="Matheny P.B."/>
            <person name="Slot J.C."/>
        </authorList>
    </citation>
    <scope>NUCLEOTIDE SEQUENCE [LARGE SCALE GENOMIC DNA]</scope>
    <source>
        <strain evidence="1 2">SRW20</strain>
    </source>
</reference>
<gene>
    <name evidence="1" type="ORF">CVT26_009226</name>
</gene>
<protein>
    <submittedName>
        <fullName evidence="1">Uncharacterized protein</fullName>
    </submittedName>
</protein>
<proteinExistence type="predicted"/>
<evidence type="ECO:0000313" key="2">
    <source>
        <dbReference type="Proteomes" id="UP000284706"/>
    </source>
</evidence>
<dbReference type="EMBL" id="NHYE01005189">
    <property type="protein sequence ID" value="PPQ76168.1"/>
    <property type="molecule type" value="Genomic_DNA"/>
</dbReference>
<name>A0A409WCE4_9AGAR</name>
<dbReference type="Proteomes" id="UP000284706">
    <property type="component" value="Unassembled WGS sequence"/>
</dbReference>
<dbReference type="InParanoid" id="A0A409WCE4"/>
<dbReference type="AlphaFoldDB" id="A0A409WCE4"/>
<organism evidence="1 2">
    <name type="scientific">Gymnopilus dilepis</name>
    <dbReference type="NCBI Taxonomy" id="231916"/>
    <lineage>
        <taxon>Eukaryota</taxon>
        <taxon>Fungi</taxon>
        <taxon>Dikarya</taxon>
        <taxon>Basidiomycota</taxon>
        <taxon>Agaricomycotina</taxon>
        <taxon>Agaricomycetes</taxon>
        <taxon>Agaricomycetidae</taxon>
        <taxon>Agaricales</taxon>
        <taxon>Agaricineae</taxon>
        <taxon>Hymenogastraceae</taxon>
        <taxon>Gymnopilus</taxon>
    </lineage>
</organism>
<evidence type="ECO:0000313" key="1">
    <source>
        <dbReference type="EMBL" id="PPQ76168.1"/>
    </source>
</evidence>
<sequence length="288" mass="32052">MIIEDGLSESSHFGNVSSAVKSMVKPNDLRSHSCLLSGLEHNQGEGSSGESSTPCTGPLPPINIRIIPASEAPYPPRFMTIWPDELIAPFRFPIPSTPATPLFPNRHSCRHFSSQSQPIIVLHDDDVTPPMQERHFEGAALRLYYSGDQIIFFSEGAAVLFEPVTTRNYGYLVTSFCAQKDERFFFRLETYALEGTPIPVLIHNWPTPIILGVDNGCTDMILDLNNSLPDTRKSDDIVAAPNDHDRQGSCSFLTALRWIKSYGISQLLACIIPSRRIEDGRGIEEYDD</sequence>